<feature type="compositionally biased region" description="Polar residues" evidence="1">
    <location>
        <begin position="938"/>
        <end position="952"/>
    </location>
</feature>
<feature type="region of interest" description="Disordered" evidence="1">
    <location>
        <begin position="879"/>
        <end position="1087"/>
    </location>
</feature>
<feature type="compositionally biased region" description="Low complexity" evidence="1">
    <location>
        <begin position="719"/>
        <end position="728"/>
    </location>
</feature>
<feature type="compositionally biased region" description="Polar residues" evidence="1">
    <location>
        <begin position="731"/>
        <end position="742"/>
    </location>
</feature>
<feature type="region of interest" description="Disordered" evidence="1">
    <location>
        <begin position="827"/>
        <end position="865"/>
    </location>
</feature>
<feature type="compositionally biased region" description="Polar residues" evidence="1">
    <location>
        <begin position="232"/>
        <end position="242"/>
    </location>
</feature>
<comment type="caution">
    <text evidence="2">The sequence shown here is derived from an EMBL/GenBank/DDBJ whole genome shotgun (WGS) entry which is preliminary data.</text>
</comment>
<feature type="compositionally biased region" description="Low complexity" evidence="1">
    <location>
        <begin position="187"/>
        <end position="202"/>
    </location>
</feature>
<feature type="region of interest" description="Disordered" evidence="1">
    <location>
        <begin position="604"/>
        <end position="690"/>
    </location>
</feature>
<feature type="non-terminal residue" evidence="2">
    <location>
        <position position="1190"/>
    </location>
</feature>
<keyword evidence="3" id="KW-1185">Reference proteome</keyword>
<feature type="compositionally biased region" description="Polar residues" evidence="1">
    <location>
        <begin position="457"/>
        <end position="479"/>
    </location>
</feature>
<evidence type="ECO:0008006" key="4">
    <source>
        <dbReference type="Google" id="ProtNLM"/>
    </source>
</evidence>
<organism evidence="2 3">
    <name type="scientific">Cirrhinus mrigala</name>
    <name type="common">Mrigala</name>
    <dbReference type="NCBI Taxonomy" id="683832"/>
    <lineage>
        <taxon>Eukaryota</taxon>
        <taxon>Metazoa</taxon>
        <taxon>Chordata</taxon>
        <taxon>Craniata</taxon>
        <taxon>Vertebrata</taxon>
        <taxon>Euteleostomi</taxon>
        <taxon>Actinopterygii</taxon>
        <taxon>Neopterygii</taxon>
        <taxon>Teleostei</taxon>
        <taxon>Ostariophysi</taxon>
        <taxon>Cypriniformes</taxon>
        <taxon>Cyprinidae</taxon>
        <taxon>Labeoninae</taxon>
        <taxon>Labeonini</taxon>
        <taxon>Cirrhinus</taxon>
    </lineage>
</organism>
<feature type="region of interest" description="Disordered" evidence="1">
    <location>
        <begin position="710"/>
        <end position="744"/>
    </location>
</feature>
<proteinExistence type="predicted"/>
<feature type="compositionally biased region" description="Basic and acidic residues" evidence="1">
    <location>
        <begin position="1"/>
        <end position="11"/>
    </location>
</feature>
<feature type="compositionally biased region" description="Low complexity" evidence="1">
    <location>
        <begin position="209"/>
        <end position="231"/>
    </location>
</feature>
<feature type="compositionally biased region" description="Low complexity" evidence="1">
    <location>
        <begin position="905"/>
        <end position="917"/>
    </location>
</feature>
<feature type="compositionally biased region" description="Basic and acidic residues" evidence="1">
    <location>
        <begin position="68"/>
        <end position="103"/>
    </location>
</feature>
<feature type="compositionally biased region" description="Polar residues" evidence="1">
    <location>
        <begin position="116"/>
        <end position="129"/>
    </location>
</feature>
<feature type="compositionally biased region" description="Polar residues" evidence="1">
    <location>
        <begin position="417"/>
        <end position="430"/>
    </location>
</feature>
<dbReference type="Proteomes" id="UP001529510">
    <property type="component" value="Unassembled WGS sequence"/>
</dbReference>
<sequence>LEETMSVRELMRAFQTGQDPSKRKSGLFEHKGPSKTESTTVNKPEATLTKSQCLPQAPSHQEVSLDVLKPEGHHEEKDVKISEDTEEDTKASEKSHLQEKSDEAVVSGIESAGPLTHSSMTTTTPQNLSEQHRDILPDNGTENSAFDDSSDSVKHEALVDSPSASLAEVEAPLSSEESYKHEGMAETPETSPESLSLSPKKPAQSILAKTSKSVAVTPKVKTSKVSVSFSTEMKTTNKQASEATVHHPALSKAVDEPTKSESISIPHGNRGVNFEGEQTVDKDVVPVSSKPSKSRKLTKRTSETLESFLSDEESFDGQPTPTSADSLASKAATQDHGGLVLPLRHQDSETLSPVADDSFTISHKDSLEGSPLMEDNSSHKTPDSIEPSPTKESPCRDSLESSPIETKTNLAFPPTVEQPSVTSGPLTSSKAPEIPPDSLRSRMFKEQEVNADDDSCEQTSLMTSSGKSPLSPDTPSSEEVSYEVNPKTPDPMVLIVPFKASVIPEETVEDDQLKCGLTQRKITPEEEMFKMAAKIKTFDEMEQDAKDKKDNRKDSESSQTLIASDAGDDSFKLFGLASKHETSSVDDVGFSELRQASEIARSVEPVIKVQPPSPFPAGIHKSPQTPDDIQQTMAHSAASSTESAMRRPQSVSEKHTIKPHLQESHKEEPPKTESRGVTAKAETDTWNSMREDDDAFAARVKEEEQKILGLAVDRHSQGATPDTTPARTPTEEGTPTSEQNPFLFQEGKLFEMTRSGAIDMTKRSYEEEGFAFYQIEQPIVEGIVEEGGNEPIRASNDAENEIGCHLSLQIKTEEDDNLLKEAADLSVHSPAGDNLAAATKSDFSKSKPPSKLEISASTKTSEKDQTMLEVKLDKVMSERHLVSDPGSSDPVIANVQTAVSTVTRSVHSQQDQESSDSSPEDQHSVIEQTKPPEKTDSQSKPFSKSYTAASSTTRKDISTSKEEEKPKSRIPVKASSLRSESVELAKDKKSKLPIKPQSRRKSETDTGPSIASSLTKSSKAKSFCESDSTKKPAKKDQSRPTSTDLSSTTKTLPSRLPVRGKPGQPVQTSTPAKQKKGRPTDTNKQSIEFFEEISQEAAKVVESLAQAEKDKQEAAALSDDESSTINASVIESEPFIDMQMPFPEDSLVIRPRWDNPVETQMERIPADKVRSQGIPHLLGPIISFSSASAP</sequence>
<dbReference type="AlphaFoldDB" id="A0ABD0QQB4"/>
<gene>
    <name evidence="2" type="ORF">M9458_015174</name>
</gene>
<feature type="compositionally biased region" description="Basic and acidic residues" evidence="1">
    <location>
        <begin position="652"/>
        <end position="674"/>
    </location>
</feature>
<evidence type="ECO:0000313" key="3">
    <source>
        <dbReference type="Proteomes" id="UP001529510"/>
    </source>
</evidence>
<name>A0ABD0QQB4_CIRMR</name>
<feature type="compositionally biased region" description="Basic and acidic residues" evidence="1">
    <location>
        <begin position="20"/>
        <end position="34"/>
    </location>
</feature>
<feature type="compositionally biased region" description="Basic and acidic residues" evidence="1">
    <location>
        <begin position="920"/>
        <end position="937"/>
    </location>
</feature>
<protein>
    <recommendedName>
        <fullName evidence="4">Microtubule-associated protein futsch</fullName>
    </recommendedName>
</protein>
<feature type="compositionally biased region" description="Low complexity" evidence="1">
    <location>
        <begin position="1040"/>
        <end position="1054"/>
    </location>
</feature>
<feature type="compositionally biased region" description="Basic and acidic residues" evidence="1">
    <location>
        <begin position="439"/>
        <end position="448"/>
    </location>
</feature>
<evidence type="ECO:0000256" key="1">
    <source>
        <dbReference type="SAM" id="MobiDB-lite"/>
    </source>
</evidence>
<feature type="compositionally biased region" description="Basic and acidic residues" evidence="1">
    <location>
        <begin position="1022"/>
        <end position="1038"/>
    </location>
</feature>
<feature type="compositionally biased region" description="Basic and acidic residues" evidence="1">
    <location>
        <begin position="539"/>
        <end position="556"/>
    </location>
</feature>
<reference evidence="2 3" key="1">
    <citation type="submission" date="2024-05" db="EMBL/GenBank/DDBJ databases">
        <title>Genome sequencing and assembly of Indian major carp, Cirrhinus mrigala (Hamilton, 1822).</title>
        <authorList>
            <person name="Mohindra V."/>
            <person name="Chowdhury L.M."/>
            <person name="Lal K."/>
            <person name="Jena J.K."/>
        </authorList>
    </citation>
    <scope>NUCLEOTIDE SEQUENCE [LARGE SCALE GENOMIC DNA]</scope>
    <source>
        <strain evidence="2">CM1030</strain>
        <tissue evidence="2">Blood</tissue>
    </source>
</reference>
<feature type="compositionally biased region" description="Low complexity" evidence="1">
    <location>
        <begin position="1009"/>
        <end position="1021"/>
    </location>
</feature>
<feature type="region of interest" description="Disordered" evidence="1">
    <location>
        <begin position="1"/>
        <end position="489"/>
    </location>
</feature>
<feature type="compositionally biased region" description="Polar residues" evidence="1">
    <location>
        <begin position="400"/>
        <end position="409"/>
    </location>
</feature>
<accession>A0ABD0QQB4</accession>
<feature type="compositionally biased region" description="Polar residues" evidence="1">
    <location>
        <begin position="35"/>
        <end position="62"/>
    </location>
</feature>
<feature type="region of interest" description="Disordered" evidence="1">
    <location>
        <begin position="539"/>
        <end position="565"/>
    </location>
</feature>
<feature type="compositionally biased region" description="Polar residues" evidence="1">
    <location>
        <begin position="894"/>
        <end position="904"/>
    </location>
</feature>
<dbReference type="EMBL" id="JAMKFB020000007">
    <property type="protein sequence ID" value="KAL0188075.1"/>
    <property type="molecule type" value="Genomic_DNA"/>
</dbReference>
<feature type="compositionally biased region" description="Polar residues" evidence="1">
    <location>
        <begin position="622"/>
        <end position="643"/>
    </location>
</feature>
<evidence type="ECO:0000313" key="2">
    <source>
        <dbReference type="EMBL" id="KAL0188075.1"/>
    </source>
</evidence>
<feature type="compositionally biased region" description="Basic and acidic residues" evidence="1">
    <location>
        <begin position="953"/>
        <end position="967"/>
    </location>
</feature>
<feature type="compositionally biased region" description="Polar residues" evidence="1">
    <location>
        <begin position="317"/>
        <end position="326"/>
    </location>
</feature>
<feature type="non-terminal residue" evidence="2">
    <location>
        <position position="1"/>
    </location>
</feature>